<dbReference type="AlphaFoldDB" id="A0A5B0WT39"/>
<keyword evidence="2" id="KW-1185">Reference proteome</keyword>
<comment type="caution">
    <text evidence="1">The sequence shown here is derived from an EMBL/GenBank/DDBJ whole genome shotgun (WGS) entry which is preliminary data.</text>
</comment>
<name>A0A5B0WT39_9GAMM</name>
<accession>A0A5B0WT39</accession>
<gene>
    <name evidence="1" type="ORF">F0M18_13590</name>
</gene>
<evidence type="ECO:0000313" key="1">
    <source>
        <dbReference type="EMBL" id="KAA1190093.1"/>
    </source>
</evidence>
<sequence length="162" mass="17115">MIGKTLSLIAGATLAMVARPVWHPLINGQVPAERIAEAGSYSAHPTPPREPAVRATTRTEAVTNTAVSGVLTAGSQPNSAQAVPGSPQPEVTQVWTAFDNQAQATAFIDMVATLTAGELDLQAREIDEQRWVIVLLSANETVAREELQAFHDATGVAPPQEL</sequence>
<dbReference type="Proteomes" id="UP000323708">
    <property type="component" value="Unassembled WGS sequence"/>
</dbReference>
<protein>
    <recommendedName>
        <fullName evidence="3">SPOR domain-containing protein</fullName>
    </recommendedName>
</protein>
<proteinExistence type="predicted"/>
<dbReference type="RefSeq" id="WP_149611992.1">
    <property type="nucleotide sequence ID" value="NZ_VTUX01000006.1"/>
</dbReference>
<dbReference type="EMBL" id="VTUX01000006">
    <property type="protein sequence ID" value="KAA1190093.1"/>
    <property type="molecule type" value="Genomic_DNA"/>
</dbReference>
<evidence type="ECO:0008006" key="3">
    <source>
        <dbReference type="Google" id="ProtNLM"/>
    </source>
</evidence>
<organism evidence="1 2">
    <name type="scientific">Pseudohalioglobus sediminis</name>
    <dbReference type="NCBI Taxonomy" id="2606449"/>
    <lineage>
        <taxon>Bacteria</taxon>
        <taxon>Pseudomonadati</taxon>
        <taxon>Pseudomonadota</taxon>
        <taxon>Gammaproteobacteria</taxon>
        <taxon>Cellvibrionales</taxon>
        <taxon>Halieaceae</taxon>
        <taxon>Pseudohalioglobus</taxon>
    </lineage>
</organism>
<evidence type="ECO:0000313" key="2">
    <source>
        <dbReference type="Proteomes" id="UP000323708"/>
    </source>
</evidence>
<reference evidence="1 2" key="1">
    <citation type="submission" date="2019-09" db="EMBL/GenBank/DDBJ databases">
        <authorList>
            <person name="Chen X.-Y."/>
        </authorList>
    </citation>
    <scope>NUCLEOTIDE SEQUENCE [LARGE SCALE GENOMIC DNA]</scope>
    <source>
        <strain evidence="1 2">NY5</strain>
    </source>
</reference>